<name>A0A6J4L5X4_9GAMM</name>
<organism evidence="1">
    <name type="scientific">uncultured Lysobacter sp</name>
    <dbReference type="NCBI Taxonomy" id="271060"/>
    <lineage>
        <taxon>Bacteria</taxon>
        <taxon>Pseudomonadati</taxon>
        <taxon>Pseudomonadota</taxon>
        <taxon>Gammaproteobacteria</taxon>
        <taxon>Lysobacterales</taxon>
        <taxon>Lysobacteraceae</taxon>
        <taxon>Lysobacter</taxon>
        <taxon>environmental samples</taxon>
    </lineage>
</organism>
<dbReference type="AlphaFoldDB" id="A0A6J4L5X4"/>
<protein>
    <submittedName>
        <fullName evidence="1">Uncharacterized protein</fullName>
    </submittedName>
</protein>
<sequence>MQHDLCNANRLYHGCAPGDHASATRWYAAYGRHGARQPRWRTT</sequence>
<accession>A0A6J4L5X4</accession>
<evidence type="ECO:0000313" key="1">
    <source>
        <dbReference type="EMBL" id="CAA9323520.1"/>
    </source>
</evidence>
<reference evidence="1" key="1">
    <citation type="submission" date="2020-02" db="EMBL/GenBank/DDBJ databases">
        <authorList>
            <person name="Meier V. D."/>
        </authorList>
    </citation>
    <scope>NUCLEOTIDE SEQUENCE</scope>
    <source>
        <strain evidence="1">AVDCRST_MAG71</strain>
    </source>
</reference>
<dbReference type="EMBL" id="CADCUA010000347">
    <property type="protein sequence ID" value="CAA9323520.1"/>
    <property type="molecule type" value="Genomic_DNA"/>
</dbReference>
<proteinExistence type="predicted"/>
<gene>
    <name evidence="1" type="ORF">AVDCRST_MAG71-1390</name>
</gene>